<reference evidence="2 3" key="1">
    <citation type="submission" date="2018-11" db="EMBL/GenBank/DDBJ databases">
        <title>Genomes From Bacteria Associated with the Canine Oral Cavity: a Test Case for Automated Genome-Based Taxonomic Assignment.</title>
        <authorList>
            <person name="Coil D.A."/>
            <person name="Jospin G."/>
            <person name="Darling A.E."/>
            <person name="Wallis C."/>
            <person name="Davis I.J."/>
            <person name="Harris S."/>
            <person name="Eisen J.A."/>
            <person name="Holcombe L.J."/>
            <person name="O'Flynn C."/>
        </authorList>
    </citation>
    <scope>NUCLEOTIDE SEQUENCE [LARGE SCALE GENOMIC DNA]</scope>
    <source>
        <strain evidence="2 3">OH2822_COT-296</strain>
    </source>
</reference>
<dbReference type="PANTHER" id="PTHR43745">
    <property type="entry name" value="NITROREDUCTASE MJ1384-RELATED"/>
    <property type="match status" value="1"/>
</dbReference>
<evidence type="ECO:0000313" key="2">
    <source>
        <dbReference type="EMBL" id="RRD49238.1"/>
    </source>
</evidence>
<dbReference type="CDD" id="cd02142">
    <property type="entry name" value="McbC_SagB-like_oxidoreductase"/>
    <property type="match status" value="1"/>
</dbReference>
<dbReference type="EMBL" id="RQYT01000020">
    <property type="protein sequence ID" value="RRD49238.1"/>
    <property type="molecule type" value="Genomic_DNA"/>
</dbReference>
<feature type="domain" description="Nitroreductase" evidence="1">
    <location>
        <begin position="61"/>
        <end position="231"/>
    </location>
</feature>
<dbReference type="Pfam" id="PF00881">
    <property type="entry name" value="Nitroreductase"/>
    <property type="match status" value="1"/>
</dbReference>
<gene>
    <name evidence="2" type="ORF">EII35_09180</name>
</gene>
<evidence type="ECO:0000313" key="3">
    <source>
        <dbReference type="Proteomes" id="UP000280935"/>
    </source>
</evidence>
<dbReference type="Gene3D" id="3.40.109.10">
    <property type="entry name" value="NADH Oxidase"/>
    <property type="match status" value="1"/>
</dbReference>
<proteinExistence type="predicted"/>
<comment type="caution">
    <text evidence="2">The sequence shown here is derived from an EMBL/GenBank/DDBJ whole genome shotgun (WGS) entry which is preliminary data.</text>
</comment>
<dbReference type="Proteomes" id="UP000280935">
    <property type="component" value="Unassembled WGS sequence"/>
</dbReference>
<dbReference type="InterPro" id="IPR000415">
    <property type="entry name" value="Nitroreductase-like"/>
</dbReference>
<sequence length="244" mass="26702">MTRCFDDFWQASSLDTHNLAEFGRQMAAFDGDGRTLRLEYSAAPLPLPGVRRTALDRIAVRRHSIREFGDRPLGDKELSRLLASCRAWGGPEHRSFPSAGASYAVEVFLVQWRPGARMAYYDAVDHGLVELPDPAPAWEEASSRINAPVTGEPAAMVVAVLFTDRLTDKYDERGGRFALLEAGAVMQQLSLVTAELGLAGVVAGGLVDRYWSTRLGVREFGGRVAFGYLVGHPADVRGGPGRRR</sequence>
<dbReference type="PANTHER" id="PTHR43745:SF2">
    <property type="entry name" value="NITROREDUCTASE MJ1384-RELATED"/>
    <property type="match status" value="1"/>
</dbReference>
<accession>A0A3P1WTJ9</accession>
<dbReference type="SUPFAM" id="SSF55469">
    <property type="entry name" value="FMN-dependent nitroreductase-like"/>
    <property type="match status" value="1"/>
</dbReference>
<dbReference type="GO" id="GO:0016491">
    <property type="term" value="F:oxidoreductase activity"/>
    <property type="evidence" value="ECO:0007669"/>
    <property type="project" value="InterPro"/>
</dbReference>
<dbReference type="AlphaFoldDB" id="A0A3P1WTJ9"/>
<name>A0A3P1WTJ9_9ACTN</name>
<dbReference type="InterPro" id="IPR052544">
    <property type="entry name" value="Bacteriocin_Proc_Enz"/>
</dbReference>
<protein>
    <submittedName>
        <fullName evidence="2">SagB/ThcOx family dehydrogenase</fullName>
    </submittedName>
</protein>
<dbReference type="RefSeq" id="WP_125228170.1">
    <property type="nucleotide sequence ID" value="NZ_RQYT01000020.1"/>
</dbReference>
<dbReference type="InterPro" id="IPR029479">
    <property type="entry name" value="Nitroreductase"/>
</dbReference>
<dbReference type="OrthoDB" id="3723182at2"/>
<organism evidence="2 3">
    <name type="scientific">Arachnia propionica</name>
    <dbReference type="NCBI Taxonomy" id="1750"/>
    <lineage>
        <taxon>Bacteria</taxon>
        <taxon>Bacillati</taxon>
        <taxon>Actinomycetota</taxon>
        <taxon>Actinomycetes</taxon>
        <taxon>Propionibacteriales</taxon>
        <taxon>Propionibacteriaceae</taxon>
        <taxon>Arachnia</taxon>
    </lineage>
</organism>
<evidence type="ECO:0000259" key="1">
    <source>
        <dbReference type="Pfam" id="PF00881"/>
    </source>
</evidence>